<dbReference type="STRING" id="1314781.A0A165DJ79"/>
<feature type="region of interest" description="Disordered" evidence="14">
    <location>
        <begin position="830"/>
        <end position="852"/>
    </location>
</feature>
<keyword evidence="11" id="KW-0539">Nucleus</keyword>
<protein>
    <recommendedName>
        <fullName evidence="4">[histone H3]-trimethyl-L-lysine(4) demethylase</fullName>
        <ecNumber evidence="4">1.14.11.67</ecNumber>
    </recommendedName>
</protein>
<dbReference type="InterPro" id="IPR004198">
    <property type="entry name" value="Znf_C5HC2"/>
</dbReference>
<dbReference type="Pfam" id="PF21323">
    <property type="entry name" value="KDM5_C-hel"/>
    <property type="match status" value="1"/>
</dbReference>
<dbReference type="Gene3D" id="2.60.120.650">
    <property type="entry name" value="Cupin"/>
    <property type="match status" value="1"/>
</dbReference>
<dbReference type="SMART" id="SM00249">
    <property type="entry name" value="PHD"/>
    <property type="match status" value="3"/>
</dbReference>
<dbReference type="PANTHER" id="PTHR10694:SF33">
    <property type="entry name" value="LYSINE-SPECIFIC DEMETHYLASE 5"/>
    <property type="match status" value="1"/>
</dbReference>
<comment type="catalytic activity">
    <reaction evidence="12">
        <text>N(6),N(6),N(6)-trimethyl-L-lysyl(4)-[histone H3] + 3 2-oxoglutarate + 3 O2 = L-lysyl(4)-[histone H3] + 3 formaldehyde + 3 succinate + 3 CO2</text>
        <dbReference type="Rhea" id="RHEA:60208"/>
        <dbReference type="Rhea" id="RHEA-COMP:15537"/>
        <dbReference type="Rhea" id="RHEA-COMP:15547"/>
        <dbReference type="ChEBI" id="CHEBI:15379"/>
        <dbReference type="ChEBI" id="CHEBI:16526"/>
        <dbReference type="ChEBI" id="CHEBI:16810"/>
        <dbReference type="ChEBI" id="CHEBI:16842"/>
        <dbReference type="ChEBI" id="CHEBI:29969"/>
        <dbReference type="ChEBI" id="CHEBI:30031"/>
        <dbReference type="ChEBI" id="CHEBI:61961"/>
        <dbReference type="EC" id="1.14.11.67"/>
    </reaction>
</comment>
<sequence>MAALARGDSPGASLGDPSAGVPLNGQPPAPAPAAKLDFSSIKTESPRVLPPRTNPRPFGLEDCPAFYPSMEEFKDPMKYLQTVAPKAQEFGICKIVPPVGWKMPFVTDTETFRFTTRLQRLNSIEASSRAKLTFLEQLYRFHSSQGNSSIAVPTVNHKRLDLWLLRKEVQKLGGYEAVSKNKKWAELGQLMGYQSIPGLASQLKNSYMKIILPFENYSDHVRSAPVPEATNPLSAETNGSAEAPAAPAGDSGSAPPSPLSQLSDLGEDVEMLDSTASGAKSSRPRRRMMAGLISAVEGASSPTKEVKDEKDKEICRVCAKAERGTEMLLCDGCDAGYHIFCLDPPLSAIPRGQWFCSKCLFGTGGDFGFDEGEEHTLQSFMTRDRTFRRHWFQAHPPPASKPVTAFAQATSTTLGDVTYSEGDVESEFWRLVETPFETVEIEYGADVHSTTHGSGMPTLETHPRDPYARDPWNVNNIPILQDSLLRYIKSDISGMTVPWTYVGMIFSTFCWHNEDHYTYSINYMHWGETKTWYGIPGADALKFEAAIKKEAPDLFEAQPDLLYQLVTLMNPSRLREEGVRVYACNQRAGEFVVTFPRAYHAGFNHGFNFNEAVNFALPNWLPFGLECVKRYQEHSKLPVFSHDELLITITQHSHSIKTAVWVLDSLREMIDRETAQRRAVLQEIPGIQETLEEYDTPENQYQCHVCKAFCYLAQITCGCNPEQVACLEHAKLLCNCDTATRVLRKRFSDEQLEDVFSKVVERAAIPSDWQAKLQRTLQETSRPNLRVLRALLAEGERVSFHLPELLALRKCVQRANEWVEVATSFTTRKQANKRAKKPTKGRPSGVEKGDYMDDFMERPERGLKDVYALLDEVELLGFDCPEIEQLRRIAQTAEEFRKKARLTIDEASASDDRDVNVDELETQITLGQGLNMHLDELDEMKRIFMRCRLVRDLDQLEDGSVTLDDVRQLLNRAKHCGLADDSKVVLGLLEKQRAGDEWCKKVTDLLALPKKPLVEIDHLCKVETTIPIEPTLLSNLTASRNSARGYERQAKFMLAPEPNSTLPRPKDALDLVHSAEKAFDIPIIEDLRRSAEFAQDLEEKCEAILLKRFKHQGDGSPFTVFRKWVAYAHAHLSHFRLANFEKLDRQLIAHSQWIERLPWYCVEHKAVHSDAILRDVRDCTNPEDETPPQDEFISCICERQVRPPPPGEVSDAVQCDHCYARFHGACATNGGSCPFCDHNHWNGSIHKDRNWHFCFLPTMLVTAPDITKFYSVSWKELEYIVARVDRLCVSIGSFLSFASQNGNQRLELIPQVRQYMRKLFRIQFAVSPNPEVSYGLDLAGLHRMLASKHRPPPPKKKRRVRLVFQPEVANPDPADGTRCVCNGAGRDPARVQCTFCSQWYHETCVRLPGNLGQSGRAAWFCPICAVKKTRVYPYAEIRVRCFDPNHRIVDDGRPEVYVDLSNLQTPSEQLRRVSLAPNKNAIILELHRYSVAAPAPPPTGERATPQGVTPSPHGPPAPARALPDPHASPPPYLGPTPPAFARKRKTPPRESPPPPGDARGSGVDDRDGPPAARKVKLLVKSPEEKERESARRIANGALRVEDLVQ</sequence>
<comment type="subcellular location">
    <subcellularLocation>
        <location evidence="2">Nucleus</location>
    </subcellularLocation>
</comment>
<name>A0A165DJ79_EXIGL</name>
<evidence type="ECO:0000256" key="1">
    <source>
        <dbReference type="ARBA" id="ARBA00001954"/>
    </source>
</evidence>
<feature type="region of interest" description="Disordered" evidence="14">
    <location>
        <begin position="223"/>
        <end position="263"/>
    </location>
</feature>
<evidence type="ECO:0000313" key="19">
    <source>
        <dbReference type="EMBL" id="KZV84673.1"/>
    </source>
</evidence>
<evidence type="ECO:0000256" key="11">
    <source>
        <dbReference type="ARBA" id="ARBA00023242"/>
    </source>
</evidence>
<evidence type="ECO:0000259" key="15">
    <source>
        <dbReference type="PROSITE" id="PS50016"/>
    </source>
</evidence>
<dbReference type="SUPFAM" id="SSF46774">
    <property type="entry name" value="ARID-like"/>
    <property type="match status" value="1"/>
</dbReference>
<evidence type="ECO:0000259" key="16">
    <source>
        <dbReference type="PROSITE" id="PS51011"/>
    </source>
</evidence>
<feature type="region of interest" description="Disordered" evidence="14">
    <location>
        <begin position="1493"/>
        <end position="1592"/>
    </location>
</feature>
<dbReference type="InterPro" id="IPR019787">
    <property type="entry name" value="Znf_PHD-finger"/>
</dbReference>
<dbReference type="FunFam" id="1.10.150.60:FF:000016">
    <property type="entry name" value="Putative Lysine-specific demethylase 5B"/>
    <property type="match status" value="1"/>
</dbReference>
<dbReference type="Pfam" id="PF01388">
    <property type="entry name" value="ARID"/>
    <property type="match status" value="1"/>
</dbReference>
<gene>
    <name evidence="19" type="ORF">EXIGLDRAFT_726923</name>
</gene>
<evidence type="ECO:0000313" key="20">
    <source>
        <dbReference type="Proteomes" id="UP000077266"/>
    </source>
</evidence>
<dbReference type="InterPro" id="IPR048615">
    <property type="entry name" value="KDM5_C-hel"/>
</dbReference>
<dbReference type="GO" id="GO:0008270">
    <property type="term" value="F:zinc ion binding"/>
    <property type="evidence" value="ECO:0007669"/>
    <property type="project" value="UniProtKB-KW"/>
</dbReference>
<dbReference type="SUPFAM" id="SSF51197">
    <property type="entry name" value="Clavaminate synthase-like"/>
    <property type="match status" value="1"/>
</dbReference>
<feature type="domain" description="JmjC" evidence="18">
    <location>
        <begin position="466"/>
        <end position="632"/>
    </location>
</feature>
<dbReference type="Pfam" id="PF08429">
    <property type="entry name" value="PLU-1"/>
    <property type="match status" value="1"/>
</dbReference>
<dbReference type="PROSITE" id="PS50016">
    <property type="entry name" value="ZF_PHD_2"/>
    <property type="match status" value="2"/>
</dbReference>
<dbReference type="Gene3D" id="3.30.40.10">
    <property type="entry name" value="Zinc/RING finger domain, C3HC4 (zinc finger)"/>
    <property type="match status" value="2"/>
</dbReference>
<evidence type="ECO:0000256" key="3">
    <source>
        <dbReference type="ARBA" id="ARBA00006801"/>
    </source>
</evidence>
<keyword evidence="5" id="KW-0479">Metal-binding</keyword>
<dbReference type="SMART" id="SM00501">
    <property type="entry name" value="BRIGHT"/>
    <property type="match status" value="1"/>
</dbReference>
<dbReference type="InterPro" id="IPR001606">
    <property type="entry name" value="ARID_dom"/>
</dbReference>
<dbReference type="Proteomes" id="UP000077266">
    <property type="component" value="Unassembled WGS sequence"/>
</dbReference>
<keyword evidence="10" id="KW-0408">Iron</keyword>
<organism evidence="19 20">
    <name type="scientific">Exidia glandulosa HHB12029</name>
    <dbReference type="NCBI Taxonomy" id="1314781"/>
    <lineage>
        <taxon>Eukaryota</taxon>
        <taxon>Fungi</taxon>
        <taxon>Dikarya</taxon>
        <taxon>Basidiomycota</taxon>
        <taxon>Agaricomycotina</taxon>
        <taxon>Agaricomycetes</taxon>
        <taxon>Auriculariales</taxon>
        <taxon>Exidiaceae</taxon>
        <taxon>Exidia</taxon>
    </lineage>
</organism>
<evidence type="ECO:0000256" key="6">
    <source>
        <dbReference type="ARBA" id="ARBA00022737"/>
    </source>
</evidence>
<evidence type="ECO:0000259" key="18">
    <source>
        <dbReference type="PROSITE" id="PS51184"/>
    </source>
</evidence>
<evidence type="ECO:0000256" key="8">
    <source>
        <dbReference type="ARBA" id="ARBA00022833"/>
    </source>
</evidence>
<reference evidence="19 20" key="1">
    <citation type="journal article" date="2016" name="Mol. Biol. Evol.">
        <title>Comparative Genomics of Early-Diverging Mushroom-Forming Fungi Provides Insights into the Origins of Lignocellulose Decay Capabilities.</title>
        <authorList>
            <person name="Nagy L.G."/>
            <person name="Riley R."/>
            <person name="Tritt A."/>
            <person name="Adam C."/>
            <person name="Daum C."/>
            <person name="Floudas D."/>
            <person name="Sun H."/>
            <person name="Yadav J.S."/>
            <person name="Pangilinan J."/>
            <person name="Larsson K.H."/>
            <person name="Matsuura K."/>
            <person name="Barry K."/>
            <person name="Labutti K."/>
            <person name="Kuo R."/>
            <person name="Ohm R.A."/>
            <person name="Bhattacharya S.S."/>
            <person name="Shirouzu T."/>
            <person name="Yoshinaga Y."/>
            <person name="Martin F.M."/>
            <person name="Grigoriev I.V."/>
            <person name="Hibbett D.S."/>
        </authorList>
    </citation>
    <scope>NUCLEOTIDE SEQUENCE [LARGE SCALE GENOMIC DNA]</scope>
    <source>
        <strain evidence="19 20">HHB12029</strain>
    </source>
</reference>
<dbReference type="PROSITE" id="PS51183">
    <property type="entry name" value="JMJN"/>
    <property type="match status" value="1"/>
</dbReference>
<dbReference type="GO" id="GO:0005634">
    <property type="term" value="C:nucleus"/>
    <property type="evidence" value="ECO:0007669"/>
    <property type="project" value="UniProtKB-SubCell"/>
</dbReference>
<evidence type="ECO:0000256" key="4">
    <source>
        <dbReference type="ARBA" id="ARBA00012902"/>
    </source>
</evidence>
<dbReference type="Pfam" id="PF02375">
    <property type="entry name" value="JmjN"/>
    <property type="match status" value="1"/>
</dbReference>
<feature type="domain" description="PHD-type" evidence="15">
    <location>
        <begin position="1376"/>
        <end position="1427"/>
    </location>
</feature>
<dbReference type="OrthoDB" id="1678912at2759"/>
<feature type="compositionally biased region" description="Basic residues" evidence="14">
    <location>
        <begin position="830"/>
        <end position="840"/>
    </location>
</feature>
<evidence type="ECO:0000256" key="7">
    <source>
        <dbReference type="ARBA" id="ARBA00022771"/>
    </source>
</evidence>
<comment type="similarity">
    <text evidence="3">Belongs to the JARID1 histone demethylase family.</text>
</comment>
<proteinExistence type="inferred from homology"/>
<evidence type="ECO:0000256" key="12">
    <source>
        <dbReference type="ARBA" id="ARBA00048734"/>
    </source>
</evidence>
<dbReference type="SUPFAM" id="SSF57903">
    <property type="entry name" value="FYVE/PHD zinc finger"/>
    <property type="match status" value="2"/>
</dbReference>
<dbReference type="InterPro" id="IPR013637">
    <property type="entry name" value="Lys_sp_deMease-like_dom"/>
</dbReference>
<dbReference type="PROSITE" id="PS51184">
    <property type="entry name" value="JMJC"/>
    <property type="match status" value="1"/>
</dbReference>
<feature type="compositionally biased region" description="Pro residues" evidence="14">
    <location>
        <begin position="1526"/>
        <end position="1538"/>
    </location>
</feature>
<feature type="region of interest" description="Disordered" evidence="14">
    <location>
        <begin position="1"/>
        <end position="55"/>
    </location>
</feature>
<dbReference type="PANTHER" id="PTHR10694">
    <property type="entry name" value="LYSINE-SPECIFIC DEMETHYLASE"/>
    <property type="match status" value="1"/>
</dbReference>
<dbReference type="EMBL" id="KV426215">
    <property type="protein sequence ID" value="KZV84673.1"/>
    <property type="molecule type" value="Genomic_DNA"/>
</dbReference>
<dbReference type="CDD" id="cd15489">
    <property type="entry name" value="PHD_SF"/>
    <property type="match status" value="1"/>
</dbReference>
<dbReference type="PROSITE" id="PS51011">
    <property type="entry name" value="ARID"/>
    <property type="match status" value="1"/>
</dbReference>
<dbReference type="FunCoup" id="A0A165DJ79">
    <property type="interactions" value="562"/>
</dbReference>
<dbReference type="SMART" id="SM01014">
    <property type="entry name" value="ARID"/>
    <property type="match status" value="1"/>
</dbReference>
<accession>A0A165DJ79</accession>
<evidence type="ECO:0000259" key="17">
    <source>
        <dbReference type="PROSITE" id="PS51183"/>
    </source>
</evidence>
<dbReference type="EC" id="1.14.11.67" evidence="4"/>
<dbReference type="Gene3D" id="1.10.150.60">
    <property type="entry name" value="ARID DNA-binding domain"/>
    <property type="match status" value="1"/>
</dbReference>
<dbReference type="InterPro" id="IPR036431">
    <property type="entry name" value="ARID_dom_sf"/>
</dbReference>
<feature type="domain" description="JmjN" evidence="17">
    <location>
        <begin position="63"/>
        <end position="104"/>
    </location>
</feature>
<keyword evidence="8" id="KW-0862">Zinc</keyword>
<dbReference type="GO" id="GO:0006355">
    <property type="term" value="P:regulation of DNA-templated transcription"/>
    <property type="evidence" value="ECO:0007669"/>
    <property type="project" value="TreeGrafter"/>
</dbReference>
<keyword evidence="7 13" id="KW-0863">Zinc-finger</keyword>
<evidence type="ECO:0000256" key="10">
    <source>
        <dbReference type="ARBA" id="ARBA00023004"/>
    </source>
</evidence>
<dbReference type="PROSITE" id="PS01359">
    <property type="entry name" value="ZF_PHD_1"/>
    <property type="match status" value="2"/>
</dbReference>
<dbReference type="InParanoid" id="A0A165DJ79"/>
<dbReference type="GO" id="GO:0000785">
    <property type="term" value="C:chromatin"/>
    <property type="evidence" value="ECO:0007669"/>
    <property type="project" value="TreeGrafter"/>
</dbReference>
<dbReference type="Pfam" id="PF02373">
    <property type="entry name" value="JmjC"/>
    <property type="match status" value="1"/>
</dbReference>
<dbReference type="InterPro" id="IPR011011">
    <property type="entry name" value="Znf_FYVE_PHD"/>
</dbReference>
<dbReference type="Pfam" id="PF02928">
    <property type="entry name" value="zf-C5HC2"/>
    <property type="match status" value="1"/>
</dbReference>
<dbReference type="SMART" id="SM00545">
    <property type="entry name" value="JmjN"/>
    <property type="match status" value="1"/>
</dbReference>
<dbReference type="InterPro" id="IPR019786">
    <property type="entry name" value="Zinc_finger_PHD-type_CS"/>
</dbReference>
<feature type="domain" description="ARID" evidence="16">
    <location>
        <begin position="128"/>
        <end position="219"/>
    </location>
</feature>
<feature type="compositionally biased region" description="Basic and acidic residues" evidence="14">
    <location>
        <begin position="1581"/>
        <end position="1591"/>
    </location>
</feature>
<evidence type="ECO:0000256" key="2">
    <source>
        <dbReference type="ARBA" id="ARBA00004123"/>
    </source>
</evidence>
<dbReference type="InterPro" id="IPR013083">
    <property type="entry name" value="Znf_RING/FYVE/PHD"/>
</dbReference>
<dbReference type="SMART" id="SM00558">
    <property type="entry name" value="JmjC"/>
    <property type="match status" value="1"/>
</dbReference>
<evidence type="ECO:0000256" key="13">
    <source>
        <dbReference type="PROSITE-ProRule" id="PRU00146"/>
    </source>
</evidence>
<keyword evidence="20" id="KW-1185">Reference proteome</keyword>
<dbReference type="InterPro" id="IPR003347">
    <property type="entry name" value="JmjC_dom"/>
</dbReference>
<feature type="domain" description="PHD-type" evidence="15">
    <location>
        <begin position="312"/>
        <end position="362"/>
    </location>
</feature>
<dbReference type="Pfam" id="PF00628">
    <property type="entry name" value="PHD"/>
    <property type="match status" value="2"/>
</dbReference>
<feature type="compositionally biased region" description="Low complexity" evidence="14">
    <location>
        <begin position="239"/>
        <end position="254"/>
    </location>
</feature>
<dbReference type="InterPro" id="IPR001965">
    <property type="entry name" value="Znf_PHD"/>
</dbReference>
<dbReference type="GO" id="GO:0003677">
    <property type="term" value="F:DNA binding"/>
    <property type="evidence" value="ECO:0007669"/>
    <property type="project" value="InterPro"/>
</dbReference>
<evidence type="ECO:0000256" key="5">
    <source>
        <dbReference type="ARBA" id="ARBA00022723"/>
    </source>
</evidence>
<dbReference type="InterPro" id="IPR003349">
    <property type="entry name" value="JmjN"/>
</dbReference>
<comment type="cofactor">
    <cofactor evidence="1">
        <name>Fe(2+)</name>
        <dbReference type="ChEBI" id="CHEBI:29033"/>
    </cofactor>
</comment>
<keyword evidence="9" id="KW-0560">Oxidoreductase</keyword>
<evidence type="ECO:0000256" key="14">
    <source>
        <dbReference type="SAM" id="MobiDB-lite"/>
    </source>
</evidence>
<evidence type="ECO:0000256" key="9">
    <source>
        <dbReference type="ARBA" id="ARBA00023002"/>
    </source>
</evidence>
<keyword evidence="6" id="KW-0677">Repeat</keyword>
<dbReference type="GO" id="GO:0034647">
    <property type="term" value="F:histone H3K4me/H3K4me2/H3K4me3 demethylase activity"/>
    <property type="evidence" value="ECO:0007669"/>
    <property type="project" value="UniProtKB-EC"/>
</dbReference>